<reference evidence="1" key="1">
    <citation type="submission" date="2018-06" db="EMBL/GenBank/DDBJ databases">
        <authorList>
            <person name="Zhirakovskaya E."/>
        </authorList>
    </citation>
    <scope>NUCLEOTIDE SEQUENCE</scope>
</reference>
<organism evidence="1">
    <name type="scientific">hydrothermal vent metagenome</name>
    <dbReference type="NCBI Taxonomy" id="652676"/>
    <lineage>
        <taxon>unclassified sequences</taxon>
        <taxon>metagenomes</taxon>
        <taxon>ecological metagenomes</taxon>
    </lineage>
</organism>
<sequence>MANEIHTELSKRLKNGDEAAFEVIFKSLYEPLVSFANDYLFEIEISKNIK</sequence>
<proteinExistence type="predicted"/>
<evidence type="ECO:0000313" key="1">
    <source>
        <dbReference type="EMBL" id="VAW16303.1"/>
    </source>
</evidence>
<protein>
    <submittedName>
        <fullName evidence="1">Uncharacterized protein</fullName>
    </submittedName>
</protein>
<dbReference type="AlphaFoldDB" id="A0A3B0TJE7"/>
<gene>
    <name evidence="1" type="ORF">MNBD_BACTEROID01-1630</name>
</gene>
<dbReference type="EMBL" id="UOEP01000060">
    <property type="protein sequence ID" value="VAW16303.1"/>
    <property type="molecule type" value="Genomic_DNA"/>
</dbReference>
<name>A0A3B0TJE7_9ZZZZ</name>
<accession>A0A3B0TJE7</accession>